<name>A0A2P4ZMF2_9HYPO</name>
<evidence type="ECO:0000256" key="5">
    <source>
        <dbReference type="ARBA" id="ARBA00023242"/>
    </source>
</evidence>
<dbReference type="Pfam" id="PF00172">
    <property type="entry name" value="Zn_clus"/>
    <property type="match status" value="1"/>
</dbReference>
<evidence type="ECO:0000256" key="2">
    <source>
        <dbReference type="ARBA" id="ARBA00022833"/>
    </source>
</evidence>
<dbReference type="InterPro" id="IPR001138">
    <property type="entry name" value="Zn2Cys6_DnaBD"/>
</dbReference>
<feature type="domain" description="Zn(2)-C6 fungal-type" evidence="6">
    <location>
        <begin position="55"/>
        <end position="85"/>
    </location>
</feature>
<keyword evidence="3" id="KW-0805">Transcription regulation</keyword>
<keyword evidence="2" id="KW-0862">Zinc</keyword>
<dbReference type="Proteomes" id="UP000054821">
    <property type="component" value="Unassembled WGS sequence"/>
</dbReference>
<dbReference type="CDD" id="cd00067">
    <property type="entry name" value="GAL4"/>
    <property type="match status" value="1"/>
</dbReference>
<proteinExistence type="predicted"/>
<evidence type="ECO:0000313" key="8">
    <source>
        <dbReference type="Proteomes" id="UP000054821"/>
    </source>
</evidence>
<keyword evidence="5" id="KW-0539">Nucleus</keyword>
<evidence type="ECO:0000256" key="3">
    <source>
        <dbReference type="ARBA" id="ARBA00023015"/>
    </source>
</evidence>
<dbReference type="InterPro" id="IPR036864">
    <property type="entry name" value="Zn2-C6_fun-type_DNA-bd_sf"/>
</dbReference>
<dbReference type="GO" id="GO:0000981">
    <property type="term" value="F:DNA-binding transcription factor activity, RNA polymerase II-specific"/>
    <property type="evidence" value="ECO:0007669"/>
    <property type="project" value="InterPro"/>
</dbReference>
<evidence type="ECO:0000256" key="1">
    <source>
        <dbReference type="ARBA" id="ARBA00022723"/>
    </source>
</evidence>
<dbReference type="PANTHER" id="PTHR47660">
    <property type="entry name" value="TRANSCRIPTION FACTOR WITH C2H2 AND ZN(2)-CYS(6) DNA BINDING DOMAIN (EUROFUNG)-RELATED-RELATED"/>
    <property type="match status" value="1"/>
</dbReference>
<comment type="caution">
    <text evidence="7">The sequence shown here is derived from an EMBL/GenBank/DDBJ whole genome shotgun (WGS) entry which is preliminary data.</text>
</comment>
<gene>
    <name evidence="7" type="ORF">TGAM01_v205749</name>
</gene>
<dbReference type="SMART" id="SM00066">
    <property type="entry name" value="GAL4"/>
    <property type="match status" value="1"/>
</dbReference>
<evidence type="ECO:0000313" key="7">
    <source>
        <dbReference type="EMBL" id="PON25455.1"/>
    </source>
</evidence>
<dbReference type="Gene3D" id="4.10.240.10">
    <property type="entry name" value="Zn(2)-C6 fungal-type DNA-binding domain"/>
    <property type="match status" value="1"/>
</dbReference>
<dbReference type="PROSITE" id="PS00463">
    <property type="entry name" value="ZN2_CY6_FUNGAL_1"/>
    <property type="match status" value="1"/>
</dbReference>
<keyword evidence="4" id="KW-0804">Transcription</keyword>
<dbReference type="AlphaFoldDB" id="A0A2P4ZMF2"/>
<keyword evidence="8" id="KW-1185">Reference proteome</keyword>
<dbReference type="STRING" id="398673.A0A2P4ZMF2"/>
<protein>
    <recommendedName>
        <fullName evidence="6">Zn(2)-C6 fungal-type domain-containing protein</fullName>
    </recommendedName>
</protein>
<evidence type="ECO:0000259" key="6">
    <source>
        <dbReference type="PROSITE" id="PS50048"/>
    </source>
</evidence>
<dbReference type="PANTHER" id="PTHR47660:SF3">
    <property type="entry name" value="FINGER DOMAIN PROTEIN, PUTATIVE (AFU_ORTHOLOGUE AFUA_4G03310)-RELATED"/>
    <property type="match status" value="1"/>
</dbReference>
<evidence type="ECO:0000256" key="4">
    <source>
        <dbReference type="ARBA" id="ARBA00023163"/>
    </source>
</evidence>
<reference evidence="7 8" key="1">
    <citation type="journal article" date="2016" name="Genome Announc.">
        <title>Draft Whole-Genome Sequence of Trichoderma gamsii T6085, a Promising Biocontrol Agent of Fusarium Head Blight on Wheat.</title>
        <authorList>
            <person name="Baroncelli R."/>
            <person name="Zapparata A."/>
            <person name="Piaggeschi G."/>
            <person name="Sarrocco S."/>
            <person name="Vannacci G."/>
        </authorList>
    </citation>
    <scope>NUCLEOTIDE SEQUENCE [LARGE SCALE GENOMIC DNA]</scope>
    <source>
        <strain evidence="7 8">T6085</strain>
    </source>
</reference>
<dbReference type="RefSeq" id="XP_018665797.2">
    <property type="nucleotide sequence ID" value="XM_018800965.2"/>
</dbReference>
<accession>A0A2P4ZMF2</accession>
<dbReference type="EMBL" id="JPDN02000018">
    <property type="protein sequence ID" value="PON25455.1"/>
    <property type="molecule type" value="Genomic_DNA"/>
</dbReference>
<dbReference type="PROSITE" id="PS50048">
    <property type="entry name" value="ZN2_CY6_FUNGAL_2"/>
    <property type="match status" value="1"/>
</dbReference>
<sequence length="550" mass="61988">GNASLLLIHCHKLKLQGQLRGLSLIVSWVGPIHVYFISPCPRTIKFGMPFSRQKSCTHCKQSKLRCNRATPTCSRCAERNLLCDIREIHVSPYSSSRRSKGLRQETVDTEAFEYQHSDFGFPSVNYDEVSTSAAITLDDENVASHWMAIDSLETLDPKGLDSGIDNFGLEAFEAQFGPQVMSESGHSGENDIQTWTSARLADPGNSDPISCWDTPSLLDESNLETTITSCEDIPSTLAVRTPSNTESLRSRPILKGCMLTNIILGQITGYPKMLVLGDRLPPFIHAPCYTDERLAPECGEMGKHQCLPKSLAICASLVDMFYSRTEANADFVWQTIYSEGKRLRQEYKTLDSYGQLTALQAVIIYILLQAQDSETAERNGANALLLIMMELFTCLTESIDWDICVFTETSDKQQWVLRESLRRIVALLGLVELLFEGLIPPHATQANPPYKNFRSTPLPSQRDLWEARTNRSWKRELKRYLSGRTSQEVLTVGDLLELDSAGCFKNTWNNQQAYTKLPDAVSWCGNSDSLGMLIWMVLPFQKWRKRDALW</sequence>
<dbReference type="GO" id="GO:0008270">
    <property type="term" value="F:zinc ion binding"/>
    <property type="evidence" value="ECO:0007669"/>
    <property type="project" value="InterPro"/>
</dbReference>
<keyword evidence="1" id="KW-0479">Metal-binding</keyword>
<dbReference type="GeneID" id="29981048"/>
<feature type="non-terminal residue" evidence="7">
    <location>
        <position position="1"/>
    </location>
</feature>
<organism evidence="7 8">
    <name type="scientific">Trichoderma gamsii</name>
    <dbReference type="NCBI Taxonomy" id="398673"/>
    <lineage>
        <taxon>Eukaryota</taxon>
        <taxon>Fungi</taxon>
        <taxon>Dikarya</taxon>
        <taxon>Ascomycota</taxon>
        <taxon>Pezizomycotina</taxon>
        <taxon>Sordariomycetes</taxon>
        <taxon>Hypocreomycetidae</taxon>
        <taxon>Hypocreales</taxon>
        <taxon>Hypocreaceae</taxon>
        <taxon>Trichoderma</taxon>
    </lineage>
</organism>
<dbReference type="SUPFAM" id="SSF57701">
    <property type="entry name" value="Zn2/Cys6 DNA-binding domain"/>
    <property type="match status" value="1"/>
</dbReference>